<dbReference type="Proteomes" id="UP000294547">
    <property type="component" value="Unassembled WGS sequence"/>
</dbReference>
<feature type="region of interest" description="Disordered" evidence="3">
    <location>
        <begin position="1"/>
        <end position="32"/>
    </location>
</feature>
<dbReference type="AlphaFoldDB" id="A0A4R6RFL5"/>
<comment type="caution">
    <text evidence="4">The sequence shown here is derived from an EMBL/GenBank/DDBJ whole genome shotgun (WGS) entry which is preliminary data.</text>
</comment>
<evidence type="ECO:0000256" key="1">
    <source>
        <dbReference type="ARBA" id="ARBA00006738"/>
    </source>
</evidence>
<dbReference type="Pfam" id="PF02021">
    <property type="entry name" value="UPF0102"/>
    <property type="match status" value="1"/>
</dbReference>
<dbReference type="EMBL" id="SNXY01000007">
    <property type="protein sequence ID" value="TDP84974.1"/>
    <property type="molecule type" value="Genomic_DNA"/>
</dbReference>
<evidence type="ECO:0000313" key="4">
    <source>
        <dbReference type="EMBL" id="TDP84974.1"/>
    </source>
</evidence>
<dbReference type="PANTHER" id="PTHR34039:SF1">
    <property type="entry name" value="UPF0102 PROTEIN YRAN"/>
    <property type="match status" value="1"/>
</dbReference>
<evidence type="ECO:0000256" key="3">
    <source>
        <dbReference type="SAM" id="MobiDB-lite"/>
    </source>
</evidence>
<dbReference type="InterPro" id="IPR011856">
    <property type="entry name" value="tRNA_endonuc-like_dom_sf"/>
</dbReference>
<keyword evidence="5" id="KW-1185">Reference proteome</keyword>
<dbReference type="InterPro" id="IPR003509">
    <property type="entry name" value="UPF0102_YraN-like"/>
</dbReference>
<keyword evidence="4" id="KW-0540">Nuclease</keyword>
<dbReference type="GO" id="GO:0003676">
    <property type="term" value="F:nucleic acid binding"/>
    <property type="evidence" value="ECO:0007669"/>
    <property type="project" value="InterPro"/>
</dbReference>
<dbReference type="HAMAP" id="MF_00048">
    <property type="entry name" value="UPF0102"/>
    <property type="match status" value="1"/>
</dbReference>
<dbReference type="GO" id="GO:0004519">
    <property type="term" value="F:endonuclease activity"/>
    <property type="evidence" value="ECO:0007669"/>
    <property type="project" value="UniProtKB-KW"/>
</dbReference>
<dbReference type="Gene3D" id="3.40.1350.10">
    <property type="match status" value="1"/>
</dbReference>
<dbReference type="SUPFAM" id="SSF52980">
    <property type="entry name" value="Restriction endonuclease-like"/>
    <property type="match status" value="1"/>
</dbReference>
<name>A0A4R6RFL5_9HYPH</name>
<gene>
    <name evidence="4" type="ORF">EDD54_1819</name>
</gene>
<organism evidence="4 5">
    <name type="scientific">Oharaeibacter diazotrophicus</name>
    <dbReference type="NCBI Taxonomy" id="1920512"/>
    <lineage>
        <taxon>Bacteria</taxon>
        <taxon>Pseudomonadati</taxon>
        <taxon>Pseudomonadota</taxon>
        <taxon>Alphaproteobacteria</taxon>
        <taxon>Hyphomicrobiales</taxon>
        <taxon>Pleomorphomonadaceae</taxon>
        <taxon>Oharaeibacter</taxon>
    </lineage>
</organism>
<sequence length="154" mass="17003">MTASARVMGPPRTEGNGGVRTRSGEHGADTARYGAADDGARRRAAYVLGLRAEDVTAWWLRLSGYRIVARRLRSAAGEIDLVARRRNVVAFVEVKARTDACDGPEDPLTPTAERRIRAAADLFLARHPDLASRTVRFDLALYGRRSFRYVADAF</sequence>
<evidence type="ECO:0000256" key="2">
    <source>
        <dbReference type="HAMAP-Rule" id="MF_00048"/>
    </source>
</evidence>
<accession>A0A4R6RFL5</accession>
<dbReference type="PANTHER" id="PTHR34039">
    <property type="entry name" value="UPF0102 PROTEIN YRAN"/>
    <property type="match status" value="1"/>
</dbReference>
<proteinExistence type="inferred from homology"/>
<reference evidence="4 5" key="1">
    <citation type="submission" date="2019-03" db="EMBL/GenBank/DDBJ databases">
        <title>Genomic Encyclopedia of Type Strains, Phase IV (KMG-IV): sequencing the most valuable type-strain genomes for metagenomic binning, comparative biology and taxonomic classification.</title>
        <authorList>
            <person name="Goeker M."/>
        </authorList>
    </citation>
    <scope>NUCLEOTIDE SEQUENCE [LARGE SCALE GENOMIC DNA]</scope>
    <source>
        <strain evidence="4 5">DSM 102969</strain>
    </source>
</reference>
<comment type="similarity">
    <text evidence="1 2">Belongs to the UPF0102 family.</text>
</comment>
<dbReference type="InterPro" id="IPR011335">
    <property type="entry name" value="Restrct_endonuc-II-like"/>
</dbReference>
<protein>
    <recommendedName>
        <fullName evidence="2">UPF0102 protein EDD54_1819</fullName>
    </recommendedName>
</protein>
<keyword evidence="4" id="KW-0378">Hydrolase</keyword>
<keyword evidence="4" id="KW-0255">Endonuclease</keyword>
<evidence type="ECO:0000313" key="5">
    <source>
        <dbReference type="Proteomes" id="UP000294547"/>
    </source>
</evidence>